<organism evidence="1 2">
    <name type="scientific">Tatumella terrea</name>
    <dbReference type="NCBI Taxonomy" id="419007"/>
    <lineage>
        <taxon>Bacteria</taxon>
        <taxon>Pseudomonadati</taxon>
        <taxon>Pseudomonadota</taxon>
        <taxon>Gammaproteobacteria</taxon>
        <taxon>Enterobacterales</taxon>
        <taxon>Erwiniaceae</taxon>
        <taxon>Tatumella</taxon>
    </lineage>
</organism>
<keyword evidence="2" id="KW-1185">Reference proteome</keyword>
<reference evidence="2" key="1">
    <citation type="journal article" date="2019" name="Int. J. Syst. Evol. Microbiol.">
        <title>The Global Catalogue of Microorganisms (GCM) 10K type strain sequencing project: providing services to taxonomists for standard genome sequencing and annotation.</title>
        <authorList>
            <consortium name="The Broad Institute Genomics Platform"/>
            <consortium name="The Broad Institute Genome Sequencing Center for Infectious Disease"/>
            <person name="Wu L."/>
            <person name="Ma J."/>
        </authorList>
    </citation>
    <scope>NUCLEOTIDE SEQUENCE [LARGE SCALE GENOMIC DNA]</scope>
    <source>
        <strain evidence="2">CGMCC 1.18518</strain>
    </source>
</reference>
<dbReference type="Proteomes" id="UP001596230">
    <property type="component" value="Unassembled WGS sequence"/>
</dbReference>
<protein>
    <submittedName>
        <fullName evidence="1">Uncharacterized protein</fullName>
    </submittedName>
</protein>
<accession>A0ABW1W3P5</accession>
<sequence length="222" mass="24713">MVSLLDKSPIDFLVSSASIEPQEMGLVMVGLNPNMRMTDVPSDLKGHVDTIRRCIARAIEAYTGNKVNTNTPCLALDVLLAGYPFINESTPKVVTRRIEEAIDRVRGKEQGKEKAEALGGIGLYNFIEETNKSGRGQHRKRDEDIGTLKMMGLLIKLITKKDSKLLKASGEINTTELYKNILQTIEDEKTNIKGVGKSTFFDKTRRATLSIHDLDYVEDNSI</sequence>
<comment type="caution">
    <text evidence="1">The sequence shown here is derived from an EMBL/GenBank/DDBJ whole genome shotgun (WGS) entry which is preliminary data.</text>
</comment>
<name>A0ABW1W3P5_9GAMM</name>
<evidence type="ECO:0000313" key="2">
    <source>
        <dbReference type="Proteomes" id="UP001596230"/>
    </source>
</evidence>
<evidence type="ECO:0000313" key="1">
    <source>
        <dbReference type="EMBL" id="MFC6379704.1"/>
    </source>
</evidence>
<dbReference type="EMBL" id="JBHSUB010000023">
    <property type="protein sequence ID" value="MFC6379704.1"/>
    <property type="molecule type" value="Genomic_DNA"/>
</dbReference>
<gene>
    <name evidence="1" type="ORF">ACFP9W_16760</name>
</gene>
<proteinExistence type="predicted"/>
<dbReference type="RefSeq" id="WP_385955048.1">
    <property type="nucleotide sequence ID" value="NZ_JBHSUB010000023.1"/>
</dbReference>